<gene>
    <name evidence="1" type="ORF">M9Y10_038545</name>
</gene>
<organism evidence="1 2">
    <name type="scientific">Tritrichomonas musculus</name>
    <dbReference type="NCBI Taxonomy" id="1915356"/>
    <lineage>
        <taxon>Eukaryota</taxon>
        <taxon>Metamonada</taxon>
        <taxon>Parabasalia</taxon>
        <taxon>Tritrichomonadida</taxon>
        <taxon>Tritrichomonadidae</taxon>
        <taxon>Tritrichomonas</taxon>
    </lineage>
</organism>
<sequence length="537" mass="61407">MSLKRYTQPRRTFSLYIPKKPLSVILQHKMQSSLPHLTINSTNDTKKDSIPIIPRTNSFNANIKGSYKPVVDNEVSKFISISANRNIIINDVYVCQQFPLPSPKNPDFTKILLENIKICYIIFNFDQPESQLNCKKIKTNVLNELITLMTKGSESSIFSNQVQEEIYNMIMKNVFDQDPYVAFESTNLSTITWDFIESSWPHLNLVYQILIRFAILYPERCKIDLIHKAIRLLNIPDKKECESLISFVKTYTSIHSEQLNEIWHILKNALINVLSNIYTPYCVDPILCLISSLINQSSVDTILRTHLLPLYCHEQLCLYSKPLTDLVFKIVDNNVWDQVDAINFLISHFPHQCGQKQFLFITAINSILDILFDSELNEIAPKLISFLKYTIRLPNAKLVESSIKLLLKPTMTSILFRNASLAIDLLYEPLKSISSTFWDSGIKAISKKALTTLVNISYEVKKNGPVSNSVNTSRLPMMNNNSSCQHIIATEKKSDNSELVAKWALVARSASRKDESIDLTKSLLHIQVNLLNEKNVT</sequence>
<dbReference type="EMBL" id="JAPFFF010000006">
    <property type="protein sequence ID" value="KAK8887497.1"/>
    <property type="molecule type" value="Genomic_DNA"/>
</dbReference>
<evidence type="ECO:0000313" key="1">
    <source>
        <dbReference type="EMBL" id="KAK8887497.1"/>
    </source>
</evidence>
<dbReference type="Pfam" id="PF01603">
    <property type="entry name" value="B56"/>
    <property type="match status" value="1"/>
</dbReference>
<proteinExistence type="predicted"/>
<dbReference type="Gene3D" id="1.25.10.10">
    <property type="entry name" value="Leucine-rich Repeat Variant"/>
    <property type="match status" value="1"/>
</dbReference>
<dbReference type="InterPro" id="IPR002554">
    <property type="entry name" value="PP2A_B56"/>
</dbReference>
<dbReference type="InterPro" id="IPR016024">
    <property type="entry name" value="ARM-type_fold"/>
</dbReference>
<dbReference type="PANTHER" id="PTHR10257:SF3">
    <property type="entry name" value="SERINE_THREONINE-PROTEIN PHOSPHATASE 2A 56 KDA REGULATORY SUBUNIT GAMMA ISOFORM"/>
    <property type="match status" value="1"/>
</dbReference>
<dbReference type="InterPro" id="IPR011989">
    <property type="entry name" value="ARM-like"/>
</dbReference>
<comment type="caution">
    <text evidence="1">The sequence shown here is derived from an EMBL/GenBank/DDBJ whole genome shotgun (WGS) entry which is preliminary data.</text>
</comment>
<protein>
    <recommendedName>
        <fullName evidence="3">Phosphoprotein phosphatase</fullName>
    </recommendedName>
</protein>
<dbReference type="PANTHER" id="PTHR10257">
    <property type="entry name" value="SERINE/THREONINE PROTEIN PHOSPHATASE 2A PP2A REGULATORY SUBUNIT B"/>
    <property type="match status" value="1"/>
</dbReference>
<keyword evidence="2" id="KW-1185">Reference proteome</keyword>
<accession>A0ABR2K8N9</accession>
<dbReference type="Proteomes" id="UP001470230">
    <property type="component" value="Unassembled WGS sequence"/>
</dbReference>
<reference evidence="1 2" key="1">
    <citation type="submission" date="2024-04" db="EMBL/GenBank/DDBJ databases">
        <title>Tritrichomonas musculus Genome.</title>
        <authorList>
            <person name="Alves-Ferreira E."/>
            <person name="Grigg M."/>
            <person name="Lorenzi H."/>
            <person name="Galac M."/>
        </authorList>
    </citation>
    <scope>NUCLEOTIDE SEQUENCE [LARGE SCALE GENOMIC DNA]</scope>
    <source>
        <strain evidence="1 2">EAF2021</strain>
    </source>
</reference>
<dbReference type="SUPFAM" id="SSF48371">
    <property type="entry name" value="ARM repeat"/>
    <property type="match status" value="1"/>
</dbReference>
<evidence type="ECO:0000313" key="2">
    <source>
        <dbReference type="Proteomes" id="UP001470230"/>
    </source>
</evidence>
<evidence type="ECO:0008006" key="3">
    <source>
        <dbReference type="Google" id="ProtNLM"/>
    </source>
</evidence>
<name>A0ABR2K8N9_9EUKA</name>